<dbReference type="GO" id="GO:0004325">
    <property type="term" value="F:ferrochelatase activity"/>
    <property type="evidence" value="ECO:0007669"/>
    <property type="project" value="InterPro"/>
</dbReference>
<dbReference type="InterPro" id="IPR028161">
    <property type="entry name" value="Met8-like"/>
</dbReference>
<comment type="pathway">
    <text evidence="1">Porphyrin-containing compound metabolism; siroheme biosynthesis; sirohydrochlorin from precorrin-2: step 1/1.</text>
</comment>
<dbReference type="PANTHER" id="PTHR35330:SF1">
    <property type="entry name" value="SIROHEME BIOSYNTHESIS PROTEIN MET8"/>
    <property type="match status" value="1"/>
</dbReference>
<accession>A0A4R1LW98</accession>
<evidence type="ECO:0000256" key="2">
    <source>
        <dbReference type="ARBA" id="ARBA00012400"/>
    </source>
</evidence>
<protein>
    <recommendedName>
        <fullName evidence="2">precorrin-2 dehydrogenase</fullName>
        <ecNumber evidence="2">1.3.1.76</ecNumber>
    </recommendedName>
</protein>
<dbReference type="InterPro" id="IPR036291">
    <property type="entry name" value="NAD(P)-bd_dom_sf"/>
</dbReference>
<keyword evidence="7" id="KW-1133">Transmembrane helix</keyword>
<evidence type="ECO:0000256" key="1">
    <source>
        <dbReference type="ARBA" id="ARBA00005010"/>
    </source>
</evidence>
<dbReference type="Gene3D" id="3.30.160.110">
    <property type="entry name" value="Siroheme synthase, domain 2"/>
    <property type="match status" value="1"/>
</dbReference>
<evidence type="ECO:0000313" key="9">
    <source>
        <dbReference type="EMBL" id="TCK82694.1"/>
    </source>
</evidence>
<feature type="domain" description="Siroheme synthase central" evidence="8">
    <location>
        <begin position="140"/>
        <end position="161"/>
    </location>
</feature>
<dbReference type="InterPro" id="IPR006367">
    <property type="entry name" value="Sirohaem_synthase_N"/>
</dbReference>
<dbReference type="RefSeq" id="WP_246012765.1">
    <property type="nucleotide sequence ID" value="NZ_SMGO01000002.1"/>
</dbReference>
<sequence length="239" mass="26653">MNSLIFETVDKQEMKSTNELFPIFLKLQNFHTLLLGAGNVGLEKLTALVGNDPLANILVVATEVSSEFESFASGYPHVHIEKRFFEESDLDGISLIILATDNRGLHEYIYELAKERGILLNVADTPDLCDLYLGSIVKKGNLKVAISTNGKSPTFAKRLKEVLNDALPNEIDETLDRLNAVRDSLKGDFSYKVRKLNEITAGLVDKPKTLTISLLTFRLMIGTAVLLVLIIFALLLWRF</sequence>
<evidence type="ECO:0000256" key="7">
    <source>
        <dbReference type="SAM" id="Phobius"/>
    </source>
</evidence>
<keyword evidence="3" id="KW-0560">Oxidoreductase</keyword>
<proteinExistence type="predicted"/>
<keyword evidence="10" id="KW-1185">Reference proteome</keyword>
<dbReference type="Proteomes" id="UP000294616">
    <property type="component" value="Unassembled WGS sequence"/>
</dbReference>
<evidence type="ECO:0000256" key="4">
    <source>
        <dbReference type="ARBA" id="ARBA00023027"/>
    </source>
</evidence>
<keyword evidence="4" id="KW-0520">NAD</keyword>
<organism evidence="9 10">
    <name type="scientific">Albibacterium bauzanense</name>
    <dbReference type="NCBI Taxonomy" id="653929"/>
    <lineage>
        <taxon>Bacteria</taxon>
        <taxon>Pseudomonadati</taxon>
        <taxon>Bacteroidota</taxon>
        <taxon>Sphingobacteriia</taxon>
        <taxon>Sphingobacteriales</taxon>
        <taxon>Sphingobacteriaceae</taxon>
        <taxon>Albibacterium</taxon>
    </lineage>
</organism>
<dbReference type="GO" id="GO:0019354">
    <property type="term" value="P:siroheme biosynthetic process"/>
    <property type="evidence" value="ECO:0007669"/>
    <property type="project" value="UniProtKB-UniPathway"/>
</dbReference>
<evidence type="ECO:0000313" key="10">
    <source>
        <dbReference type="Proteomes" id="UP000294616"/>
    </source>
</evidence>
<dbReference type="NCBIfam" id="TIGR01470">
    <property type="entry name" value="cysG_Nterm"/>
    <property type="match status" value="1"/>
</dbReference>
<evidence type="ECO:0000259" key="8">
    <source>
        <dbReference type="Pfam" id="PF14824"/>
    </source>
</evidence>
<evidence type="ECO:0000256" key="3">
    <source>
        <dbReference type="ARBA" id="ARBA00023002"/>
    </source>
</evidence>
<dbReference type="GO" id="GO:0043115">
    <property type="term" value="F:precorrin-2 dehydrogenase activity"/>
    <property type="evidence" value="ECO:0007669"/>
    <property type="project" value="UniProtKB-EC"/>
</dbReference>
<comment type="caution">
    <text evidence="9">The sequence shown here is derived from an EMBL/GenBank/DDBJ whole genome shotgun (WGS) entry which is preliminary data.</text>
</comment>
<dbReference type="Pfam" id="PF14824">
    <property type="entry name" value="Sirohm_synth_M"/>
    <property type="match status" value="1"/>
</dbReference>
<keyword evidence="7" id="KW-0812">Transmembrane</keyword>
<dbReference type="UniPathway" id="UPA00262">
    <property type="reaction ID" value="UER00222"/>
</dbReference>
<dbReference type="EC" id="1.3.1.76" evidence="2"/>
<dbReference type="InterPro" id="IPR028281">
    <property type="entry name" value="Sirohaem_synthase_central"/>
</dbReference>
<keyword evidence="7" id="KW-0472">Membrane</keyword>
<gene>
    <name evidence="9" type="ORF">C8N28_1278</name>
</gene>
<comment type="catalytic activity">
    <reaction evidence="6">
        <text>precorrin-2 + NAD(+) = sirohydrochlorin + NADH + 2 H(+)</text>
        <dbReference type="Rhea" id="RHEA:15613"/>
        <dbReference type="ChEBI" id="CHEBI:15378"/>
        <dbReference type="ChEBI" id="CHEBI:57540"/>
        <dbReference type="ChEBI" id="CHEBI:57945"/>
        <dbReference type="ChEBI" id="CHEBI:58351"/>
        <dbReference type="ChEBI" id="CHEBI:58827"/>
        <dbReference type="EC" id="1.3.1.76"/>
    </reaction>
</comment>
<dbReference type="Gene3D" id="3.40.50.720">
    <property type="entry name" value="NAD(P)-binding Rossmann-like Domain"/>
    <property type="match status" value="1"/>
</dbReference>
<dbReference type="Pfam" id="PF13241">
    <property type="entry name" value="NAD_binding_7"/>
    <property type="match status" value="1"/>
</dbReference>
<dbReference type="EMBL" id="SMGO01000002">
    <property type="protein sequence ID" value="TCK82694.1"/>
    <property type="molecule type" value="Genomic_DNA"/>
</dbReference>
<evidence type="ECO:0000256" key="6">
    <source>
        <dbReference type="ARBA" id="ARBA00047561"/>
    </source>
</evidence>
<dbReference type="SUPFAM" id="SSF51735">
    <property type="entry name" value="NAD(P)-binding Rossmann-fold domains"/>
    <property type="match status" value="1"/>
</dbReference>
<dbReference type="AlphaFoldDB" id="A0A4R1LW98"/>
<dbReference type="PANTHER" id="PTHR35330">
    <property type="entry name" value="SIROHEME BIOSYNTHESIS PROTEIN MET8"/>
    <property type="match status" value="1"/>
</dbReference>
<dbReference type="SUPFAM" id="SSF75615">
    <property type="entry name" value="Siroheme synthase middle domains-like"/>
    <property type="match status" value="1"/>
</dbReference>
<evidence type="ECO:0000256" key="5">
    <source>
        <dbReference type="ARBA" id="ARBA00023244"/>
    </source>
</evidence>
<name>A0A4R1LW98_9SPHI</name>
<keyword evidence="5" id="KW-0627">Porphyrin biosynthesis</keyword>
<reference evidence="9 10" key="1">
    <citation type="submission" date="2019-03" db="EMBL/GenBank/DDBJ databases">
        <title>Genomic Encyclopedia of Archaeal and Bacterial Type Strains, Phase II (KMG-II): from individual species to whole genera.</title>
        <authorList>
            <person name="Goeker M."/>
        </authorList>
    </citation>
    <scope>NUCLEOTIDE SEQUENCE [LARGE SCALE GENOMIC DNA]</scope>
    <source>
        <strain evidence="9 10">DSM 22554</strain>
    </source>
</reference>
<feature type="transmembrane region" description="Helical" evidence="7">
    <location>
        <begin position="215"/>
        <end position="237"/>
    </location>
</feature>